<evidence type="ECO:0000313" key="1">
    <source>
        <dbReference type="EMBL" id="RSL64547.1"/>
    </source>
</evidence>
<evidence type="ECO:0000313" key="2">
    <source>
        <dbReference type="Proteomes" id="UP000288168"/>
    </source>
</evidence>
<dbReference type="Proteomes" id="UP000288168">
    <property type="component" value="Unassembled WGS sequence"/>
</dbReference>
<reference evidence="1 2" key="1">
    <citation type="submission" date="2017-06" db="EMBL/GenBank/DDBJ databases">
        <title>Comparative genomic analysis of Ambrosia Fusariam Clade fungi.</title>
        <authorList>
            <person name="Stajich J.E."/>
            <person name="Carrillo J."/>
            <person name="Kijimoto T."/>
            <person name="Eskalen A."/>
            <person name="O'Donnell K."/>
            <person name="Kasson M."/>
        </authorList>
    </citation>
    <scope>NUCLEOTIDE SEQUENCE [LARGE SCALE GENOMIC DNA]</scope>
    <source>
        <strain evidence="1 2">NRRL62584</strain>
    </source>
</reference>
<gene>
    <name evidence="1" type="ORF">CEP54_004667</name>
</gene>
<sequence length="68" mass="7263">MFVLLTAAHTLATGKVPEAASTEFLPLDCLHNTTINTNTTDTFLNIAVVSYTSDRTLTAIANSSHHTS</sequence>
<dbReference type="EMBL" id="NKCI01000033">
    <property type="protein sequence ID" value="RSL64547.1"/>
    <property type="molecule type" value="Genomic_DNA"/>
</dbReference>
<keyword evidence="2" id="KW-1185">Reference proteome</keyword>
<organism evidence="1 2">
    <name type="scientific">Fusarium duplospermum</name>
    <dbReference type="NCBI Taxonomy" id="1325734"/>
    <lineage>
        <taxon>Eukaryota</taxon>
        <taxon>Fungi</taxon>
        <taxon>Dikarya</taxon>
        <taxon>Ascomycota</taxon>
        <taxon>Pezizomycotina</taxon>
        <taxon>Sordariomycetes</taxon>
        <taxon>Hypocreomycetidae</taxon>
        <taxon>Hypocreales</taxon>
        <taxon>Nectriaceae</taxon>
        <taxon>Fusarium</taxon>
        <taxon>Fusarium solani species complex</taxon>
    </lineage>
</organism>
<dbReference type="AlphaFoldDB" id="A0A428QGW5"/>
<name>A0A428QGW5_9HYPO</name>
<protein>
    <submittedName>
        <fullName evidence="1">Uncharacterized protein</fullName>
    </submittedName>
</protein>
<comment type="caution">
    <text evidence="1">The sequence shown here is derived from an EMBL/GenBank/DDBJ whole genome shotgun (WGS) entry which is preliminary data.</text>
</comment>
<accession>A0A428QGW5</accession>
<proteinExistence type="predicted"/>